<name>A0AAE1W3I1_9LAMI</name>
<proteinExistence type="predicted"/>
<evidence type="ECO:0000256" key="1">
    <source>
        <dbReference type="SAM" id="Phobius"/>
    </source>
</evidence>
<dbReference type="Pfam" id="PF25597">
    <property type="entry name" value="SH3_retrovirus"/>
    <property type="match status" value="1"/>
</dbReference>
<comment type="caution">
    <text evidence="3">The sequence shown here is derived from an EMBL/GenBank/DDBJ whole genome shotgun (WGS) entry which is preliminary data.</text>
</comment>
<dbReference type="AlphaFoldDB" id="A0AAE1W3I1"/>
<feature type="domain" description="Retroviral polymerase SH3-like" evidence="2">
    <location>
        <begin position="325"/>
        <end position="360"/>
    </location>
</feature>
<keyword evidence="4" id="KW-1185">Reference proteome</keyword>
<sequence>MAQPTSTSSEGLTHQPRPTLNLPAFLTRPAFVAAFVASGYLATEFVFSDSVFKTLNSGIRAGCVPGSGYFALTLLTLCFKIMAGYNLQPFHGKTDFSIWQQKMKGILIQQKVFKAIDGKYADTVSDDKKLENDEYAYSSIILNLSDSVIRKVDTNLTCLKTLMKHYDFTKLIQDIKLTRDKNIDDYSPIVLLNAIPETYGDVEAAIKYGDNVNLETVVSGLKNKEMDLKTNKPSQNQNENVRHVPDLAHNLISCSALEEEGLEGKWGKGVMKIMKGSHTVFKAERKRNLYVCSVKSPSVPLSGKIPECIWTDSDVNLSSLRIFGCSAFALSHGDKLDPRSQKYVFIGYPDGVKGYRLWLRSQPASPSITLVVELQNSLSKTFEMKDLGDA</sequence>
<dbReference type="InterPro" id="IPR057670">
    <property type="entry name" value="SH3_retrovirus"/>
</dbReference>
<reference evidence="3" key="1">
    <citation type="submission" date="2020-06" db="EMBL/GenBank/DDBJ databases">
        <authorList>
            <person name="Li T."/>
            <person name="Hu X."/>
            <person name="Zhang T."/>
            <person name="Song X."/>
            <person name="Zhang H."/>
            <person name="Dai N."/>
            <person name="Sheng W."/>
            <person name="Hou X."/>
            <person name="Wei L."/>
        </authorList>
    </citation>
    <scope>NUCLEOTIDE SEQUENCE</scope>
    <source>
        <strain evidence="3">K16</strain>
        <tissue evidence="3">Leaf</tissue>
    </source>
</reference>
<keyword evidence="1" id="KW-0812">Transmembrane</keyword>
<feature type="transmembrane region" description="Helical" evidence="1">
    <location>
        <begin position="30"/>
        <end position="47"/>
    </location>
</feature>
<evidence type="ECO:0000313" key="3">
    <source>
        <dbReference type="EMBL" id="KAK4386047.1"/>
    </source>
</evidence>
<dbReference type="EMBL" id="JACGWL010000015">
    <property type="protein sequence ID" value="KAK4386047.1"/>
    <property type="molecule type" value="Genomic_DNA"/>
</dbReference>
<keyword evidence="1" id="KW-1133">Transmembrane helix</keyword>
<protein>
    <recommendedName>
        <fullName evidence="2">Retroviral polymerase SH3-like domain-containing protein</fullName>
    </recommendedName>
</protein>
<feature type="transmembrane region" description="Helical" evidence="1">
    <location>
        <begin position="68"/>
        <end position="87"/>
    </location>
</feature>
<dbReference type="Proteomes" id="UP001289374">
    <property type="component" value="Unassembled WGS sequence"/>
</dbReference>
<gene>
    <name evidence="3" type="ORF">Sango_2475300</name>
</gene>
<keyword evidence="1" id="KW-0472">Membrane</keyword>
<evidence type="ECO:0000259" key="2">
    <source>
        <dbReference type="Pfam" id="PF25597"/>
    </source>
</evidence>
<organism evidence="3 4">
    <name type="scientific">Sesamum angolense</name>
    <dbReference type="NCBI Taxonomy" id="2727404"/>
    <lineage>
        <taxon>Eukaryota</taxon>
        <taxon>Viridiplantae</taxon>
        <taxon>Streptophyta</taxon>
        <taxon>Embryophyta</taxon>
        <taxon>Tracheophyta</taxon>
        <taxon>Spermatophyta</taxon>
        <taxon>Magnoliopsida</taxon>
        <taxon>eudicotyledons</taxon>
        <taxon>Gunneridae</taxon>
        <taxon>Pentapetalae</taxon>
        <taxon>asterids</taxon>
        <taxon>lamiids</taxon>
        <taxon>Lamiales</taxon>
        <taxon>Pedaliaceae</taxon>
        <taxon>Sesamum</taxon>
    </lineage>
</organism>
<accession>A0AAE1W3I1</accession>
<reference evidence="3" key="2">
    <citation type="journal article" date="2024" name="Plant">
        <title>Genomic evolution and insights into agronomic trait innovations of Sesamum species.</title>
        <authorList>
            <person name="Miao H."/>
            <person name="Wang L."/>
            <person name="Qu L."/>
            <person name="Liu H."/>
            <person name="Sun Y."/>
            <person name="Le M."/>
            <person name="Wang Q."/>
            <person name="Wei S."/>
            <person name="Zheng Y."/>
            <person name="Lin W."/>
            <person name="Duan Y."/>
            <person name="Cao H."/>
            <person name="Xiong S."/>
            <person name="Wang X."/>
            <person name="Wei L."/>
            <person name="Li C."/>
            <person name="Ma Q."/>
            <person name="Ju M."/>
            <person name="Zhao R."/>
            <person name="Li G."/>
            <person name="Mu C."/>
            <person name="Tian Q."/>
            <person name="Mei H."/>
            <person name="Zhang T."/>
            <person name="Gao T."/>
            <person name="Zhang H."/>
        </authorList>
    </citation>
    <scope>NUCLEOTIDE SEQUENCE</scope>
    <source>
        <strain evidence="3">K16</strain>
    </source>
</reference>
<evidence type="ECO:0000313" key="4">
    <source>
        <dbReference type="Proteomes" id="UP001289374"/>
    </source>
</evidence>